<dbReference type="Proteomes" id="UP000265520">
    <property type="component" value="Unassembled WGS sequence"/>
</dbReference>
<protein>
    <submittedName>
        <fullName evidence="1">Putative ribonuclease H protein</fullName>
    </submittedName>
</protein>
<sequence length="42" mass="4657">YFSCKRGVRQGDPLSPLLFCIAEEVLSRGISMLVNEEVISVT</sequence>
<dbReference type="AlphaFoldDB" id="A0A392NUL5"/>
<evidence type="ECO:0000313" key="2">
    <source>
        <dbReference type="Proteomes" id="UP000265520"/>
    </source>
</evidence>
<accession>A0A392NUL5</accession>
<organism evidence="1 2">
    <name type="scientific">Trifolium medium</name>
    <dbReference type="NCBI Taxonomy" id="97028"/>
    <lineage>
        <taxon>Eukaryota</taxon>
        <taxon>Viridiplantae</taxon>
        <taxon>Streptophyta</taxon>
        <taxon>Embryophyta</taxon>
        <taxon>Tracheophyta</taxon>
        <taxon>Spermatophyta</taxon>
        <taxon>Magnoliopsida</taxon>
        <taxon>eudicotyledons</taxon>
        <taxon>Gunneridae</taxon>
        <taxon>Pentapetalae</taxon>
        <taxon>rosids</taxon>
        <taxon>fabids</taxon>
        <taxon>Fabales</taxon>
        <taxon>Fabaceae</taxon>
        <taxon>Papilionoideae</taxon>
        <taxon>50 kb inversion clade</taxon>
        <taxon>NPAAA clade</taxon>
        <taxon>Hologalegina</taxon>
        <taxon>IRL clade</taxon>
        <taxon>Trifolieae</taxon>
        <taxon>Trifolium</taxon>
    </lineage>
</organism>
<reference evidence="1 2" key="1">
    <citation type="journal article" date="2018" name="Front. Plant Sci.">
        <title>Red Clover (Trifolium pratense) and Zigzag Clover (T. medium) - A Picture of Genomic Similarities and Differences.</title>
        <authorList>
            <person name="Dluhosova J."/>
            <person name="Istvanek J."/>
            <person name="Nedelnik J."/>
            <person name="Repkova J."/>
        </authorList>
    </citation>
    <scope>NUCLEOTIDE SEQUENCE [LARGE SCALE GENOMIC DNA]</scope>
    <source>
        <strain evidence="2">cv. 10/8</strain>
        <tissue evidence="1">Leaf</tissue>
    </source>
</reference>
<dbReference type="EMBL" id="LXQA010050567">
    <property type="protein sequence ID" value="MCI02910.1"/>
    <property type="molecule type" value="Genomic_DNA"/>
</dbReference>
<comment type="caution">
    <text evidence="1">The sequence shown here is derived from an EMBL/GenBank/DDBJ whole genome shotgun (WGS) entry which is preliminary data.</text>
</comment>
<evidence type="ECO:0000313" key="1">
    <source>
        <dbReference type="EMBL" id="MCI02910.1"/>
    </source>
</evidence>
<keyword evidence="2" id="KW-1185">Reference proteome</keyword>
<proteinExistence type="predicted"/>
<name>A0A392NUL5_9FABA</name>
<feature type="non-terminal residue" evidence="1">
    <location>
        <position position="1"/>
    </location>
</feature>